<dbReference type="EMBL" id="BAAAHB010000042">
    <property type="protein sequence ID" value="GAA0472653.1"/>
    <property type="molecule type" value="Genomic_DNA"/>
</dbReference>
<evidence type="ECO:0000313" key="1">
    <source>
        <dbReference type="EMBL" id="GAA0472653.1"/>
    </source>
</evidence>
<dbReference type="Proteomes" id="UP001499895">
    <property type="component" value="Unassembled WGS sequence"/>
</dbReference>
<protein>
    <recommendedName>
        <fullName evidence="3">DNA primase/polymerase bifunctional N-terminal domain-containing protein</fullName>
    </recommendedName>
</protein>
<name>A0ABP3K6I8_9ACTN</name>
<reference evidence="2" key="1">
    <citation type="journal article" date="2019" name="Int. J. Syst. Evol. Microbiol.">
        <title>The Global Catalogue of Microorganisms (GCM) 10K type strain sequencing project: providing services to taxonomists for standard genome sequencing and annotation.</title>
        <authorList>
            <consortium name="The Broad Institute Genomics Platform"/>
            <consortium name="The Broad Institute Genome Sequencing Center for Infectious Disease"/>
            <person name="Wu L."/>
            <person name="Ma J."/>
        </authorList>
    </citation>
    <scope>NUCLEOTIDE SEQUENCE [LARGE SCALE GENOMIC DNA]</scope>
    <source>
        <strain evidence="2">JCM 10649</strain>
    </source>
</reference>
<keyword evidence="2" id="KW-1185">Reference proteome</keyword>
<proteinExistence type="predicted"/>
<gene>
    <name evidence="1" type="ORF">GCM10009544_38320</name>
</gene>
<dbReference type="RefSeq" id="WP_344092242.1">
    <property type="nucleotide sequence ID" value="NZ_BAAAHB010000042.1"/>
</dbReference>
<organism evidence="1 2">
    <name type="scientific">Streptomyces stramineus</name>
    <dbReference type="NCBI Taxonomy" id="173861"/>
    <lineage>
        <taxon>Bacteria</taxon>
        <taxon>Bacillati</taxon>
        <taxon>Actinomycetota</taxon>
        <taxon>Actinomycetes</taxon>
        <taxon>Kitasatosporales</taxon>
        <taxon>Streptomycetaceae</taxon>
        <taxon>Streptomyces</taxon>
    </lineage>
</organism>
<evidence type="ECO:0000313" key="2">
    <source>
        <dbReference type="Proteomes" id="UP001499895"/>
    </source>
</evidence>
<evidence type="ECO:0008006" key="3">
    <source>
        <dbReference type="Google" id="ProtNLM"/>
    </source>
</evidence>
<accession>A0ABP3K6I8</accession>
<comment type="caution">
    <text evidence="1">The sequence shown here is derived from an EMBL/GenBank/DDBJ whole genome shotgun (WGS) entry which is preliminary data.</text>
</comment>
<sequence>MTQTSPDTTWDAARWLLCRTDLPYRARDTWARGASAGIRVSEHFDALYLPAPLVERALVIRDRDAVEAHLRDAGLTHGVIVPRTRLDYVLLVPPGTSATWAEPRTECRGRGYPSHYVTAPPPTRREPPGAYWILPPPTDRAQLCPPELVRDLLTHRRPQ</sequence>